<keyword evidence="1" id="KW-0472">Membrane</keyword>
<accession>L0L8G7</accession>
<keyword evidence="1" id="KW-1133">Transmembrane helix</keyword>
<dbReference type="RefSeq" id="YP_007349302.1">
    <property type="nucleotide sequence ID" value="NC_020081.2"/>
</dbReference>
<sequence length="133" mass="14639">MLRKINWWNVVVPPIAVLNVGGSIAKFSSTGSLAFSEFILSATCVLVFVMYALQKIIGARKGQEIDDFMSPYQIMLVAVFINAGHSIYLILEGAKWGLYDVIVSASGVLLLLFLTYLAVMVWTVEDSETEDNA</sequence>
<evidence type="ECO:0000256" key="1">
    <source>
        <dbReference type="SAM" id="Phobius"/>
    </source>
</evidence>
<dbReference type="KEGG" id="vg:14516148"/>
<dbReference type="GeneID" id="14516148"/>
<organism evidence="2 3">
    <name type="scientific">Bacillus phage phiAGATE</name>
    <dbReference type="NCBI Taxonomy" id="1204533"/>
    <lineage>
        <taxon>Viruses</taxon>
        <taxon>Duplodnaviria</taxon>
        <taxon>Heunggongvirae</taxon>
        <taxon>Uroviricota</taxon>
        <taxon>Caudoviricetes</taxon>
        <taxon>Herelleviridae</taxon>
        <taxon>Bastillevirinae</taxon>
        <taxon>Agatevirus</taxon>
        <taxon>Agatevirus agate</taxon>
    </lineage>
</organism>
<proteinExistence type="predicted"/>
<feature type="transmembrane region" description="Helical" evidence="1">
    <location>
        <begin position="7"/>
        <end position="27"/>
    </location>
</feature>
<dbReference type="EMBL" id="JX238501">
    <property type="protein sequence ID" value="AGB62709.1"/>
    <property type="molecule type" value="Genomic_DNA"/>
</dbReference>
<feature type="transmembrane region" description="Helical" evidence="1">
    <location>
        <begin position="33"/>
        <end position="53"/>
    </location>
</feature>
<dbReference type="Proteomes" id="UP000010364">
    <property type="component" value="Segment"/>
</dbReference>
<evidence type="ECO:0000313" key="3">
    <source>
        <dbReference type="Proteomes" id="UP000010364"/>
    </source>
</evidence>
<feature type="transmembrane region" description="Helical" evidence="1">
    <location>
        <begin position="97"/>
        <end position="119"/>
    </location>
</feature>
<reference evidence="2" key="1">
    <citation type="submission" date="2013-11" db="EMBL/GenBank/DDBJ databases">
        <title>Discovery of phiAGATE novel phage infecting Bacillus pumilus leads to new insights in phylogeny of subfamily Spounavirinae.</title>
        <authorList>
            <person name="Barylski J."/>
            <person name="Nowicki G."/>
            <person name="Gozdzicka-Jozefiak A."/>
        </authorList>
    </citation>
    <scope>NUCLEOTIDE SEQUENCE [LARGE SCALE GENOMIC DNA]</scope>
</reference>
<evidence type="ECO:0000313" key="2">
    <source>
        <dbReference type="EMBL" id="AGB62709.1"/>
    </source>
</evidence>
<protein>
    <submittedName>
        <fullName evidence="2">Uncharacterized protein</fullName>
    </submittedName>
</protein>
<keyword evidence="1" id="KW-0812">Transmembrane</keyword>
<name>L0L8G7_9CAUD</name>
<keyword evidence="3" id="KW-1185">Reference proteome</keyword>
<feature type="transmembrane region" description="Helical" evidence="1">
    <location>
        <begin position="74"/>
        <end position="91"/>
    </location>
</feature>